<dbReference type="Proteomes" id="UP000275408">
    <property type="component" value="Unassembled WGS sequence"/>
</dbReference>
<dbReference type="AlphaFoldDB" id="A0A3M6TS05"/>
<accession>A0A3M6TS05</accession>
<name>A0A3M6TS05_POCDA</name>
<gene>
    <name evidence="1" type="ORF">pdam_00005296</name>
</gene>
<evidence type="ECO:0000313" key="1">
    <source>
        <dbReference type="EMBL" id="RMX44227.1"/>
    </source>
</evidence>
<dbReference type="EMBL" id="RCHS01003045">
    <property type="protein sequence ID" value="RMX44227.1"/>
    <property type="molecule type" value="Genomic_DNA"/>
</dbReference>
<sequence length="174" mass="17716">MAANRRARQYTSKISASSLAAHGEPLFLCPTAGAGIAPAVMSVISGVAVAVTVTAELPAGVAEAAGVFIGATERRGATKGVATGYVAAGTGDVVGKLGLNGFMAGDAAVVLRFKEVIPDSKPLQLCNSLTSEKPSGAGDDDLACRVISGGSLIVTIVSDFMKRERERNIVHDKM</sequence>
<proteinExistence type="predicted"/>
<protein>
    <submittedName>
        <fullName evidence="1">Uncharacterized protein</fullName>
    </submittedName>
</protein>
<comment type="caution">
    <text evidence="1">The sequence shown here is derived from an EMBL/GenBank/DDBJ whole genome shotgun (WGS) entry which is preliminary data.</text>
</comment>
<evidence type="ECO:0000313" key="2">
    <source>
        <dbReference type="Proteomes" id="UP000275408"/>
    </source>
</evidence>
<keyword evidence="2" id="KW-1185">Reference proteome</keyword>
<organism evidence="1 2">
    <name type="scientific">Pocillopora damicornis</name>
    <name type="common">Cauliflower coral</name>
    <name type="synonym">Millepora damicornis</name>
    <dbReference type="NCBI Taxonomy" id="46731"/>
    <lineage>
        <taxon>Eukaryota</taxon>
        <taxon>Metazoa</taxon>
        <taxon>Cnidaria</taxon>
        <taxon>Anthozoa</taxon>
        <taxon>Hexacorallia</taxon>
        <taxon>Scleractinia</taxon>
        <taxon>Astrocoeniina</taxon>
        <taxon>Pocilloporidae</taxon>
        <taxon>Pocillopora</taxon>
    </lineage>
</organism>
<reference evidence="1 2" key="1">
    <citation type="journal article" date="2018" name="Sci. Rep.">
        <title>Comparative analysis of the Pocillopora damicornis genome highlights role of immune system in coral evolution.</title>
        <authorList>
            <person name="Cunning R."/>
            <person name="Bay R.A."/>
            <person name="Gillette P."/>
            <person name="Baker A.C."/>
            <person name="Traylor-Knowles N."/>
        </authorList>
    </citation>
    <scope>NUCLEOTIDE SEQUENCE [LARGE SCALE GENOMIC DNA]</scope>
    <source>
        <strain evidence="1">RSMAS</strain>
        <tissue evidence="1">Whole animal</tissue>
    </source>
</reference>